<keyword evidence="11 13" id="KW-0238">DNA-binding</keyword>
<dbReference type="Gene3D" id="3.30.230.10">
    <property type="match status" value="1"/>
</dbReference>
<feature type="coiled-coil region" evidence="15">
    <location>
        <begin position="1100"/>
        <end position="1127"/>
    </location>
</feature>
<dbReference type="EMBL" id="HBIX01027921">
    <property type="protein sequence ID" value="CAE0726097.1"/>
    <property type="molecule type" value="Transcribed_RNA"/>
</dbReference>
<evidence type="ECO:0000256" key="12">
    <source>
        <dbReference type="ARBA" id="ARBA00023235"/>
    </source>
</evidence>
<keyword evidence="7 14" id="KW-0547">Nucleotide-binding</keyword>
<keyword evidence="8 14" id="KW-0067">ATP-binding</keyword>
<dbReference type="Gene3D" id="3.40.50.670">
    <property type="match status" value="1"/>
</dbReference>
<dbReference type="PRINTS" id="PR00418">
    <property type="entry name" value="TPI2FAMILY"/>
</dbReference>
<dbReference type="SUPFAM" id="SSF56719">
    <property type="entry name" value="Type II DNA topoisomerase"/>
    <property type="match status" value="1"/>
</dbReference>
<dbReference type="GO" id="GO:0003918">
    <property type="term" value="F:DNA topoisomerase type II (double strand cut, ATP-hydrolyzing) activity"/>
    <property type="evidence" value="ECO:0007669"/>
    <property type="project" value="UniProtKB-UniRule"/>
</dbReference>
<dbReference type="PROSITE" id="PS50880">
    <property type="entry name" value="TOPRIM"/>
    <property type="match status" value="1"/>
</dbReference>
<proteinExistence type="inferred from homology"/>
<feature type="compositionally biased region" description="Basic residues" evidence="16">
    <location>
        <begin position="33"/>
        <end position="45"/>
    </location>
</feature>
<gene>
    <name evidence="19" type="ORF">PAUS00366_LOCUS18854</name>
</gene>
<feature type="compositionally biased region" description="Acidic residues" evidence="16">
    <location>
        <begin position="1282"/>
        <end position="1294"/>
    </location>
</feature>
<dbReference type="PROSITE" id="PS00177">
    <property type="entry name" value="TOPOISOMERASE_II"/>
    <property type="match status" value="1"/>
</dbReference>
<keyword evidence="15" id="KW-0175">Coiled coil</keyword>
<dbReference type="Gene3D" id="3.90.199.10">
    <property type="entry name" value="Topoisomerase II, domain 5"/>
    <property type="match status" value="1"/>
</dbReference>
<dbReference type="PRINTS" id="PR01158">
    <property type="entry name" value="TOPISMRASEII"/>
</dbReference>
<dbReference type="InterPro" id="IPR014721">
    <property type="entry name" value="Ribsml_uS5_D2-typ_fold_subgr"/>
</dbReference>
<dbReference type="InterPro" id="IPR001241">
    <property type="entry name" value="Topo_IIA"/>
</dbReference>
<evidence type="ECO:0000256" key="7">
    <source>
        <dbReference type="ARBA" id="ARBA00022741"/>
    </source>
</evidence>
<evidence type="ECO:0000256" key="6">
    <source>
        <dbReference type="ARBA" id="ARBA00022723"/>
    </source>
</evidence>
<feature type="region of interest" description="Disordered" evidence="16">
    <location>
        <begin position="1243"/>
        <end position="1472"/>
    </location>
</feature>
<dbReference type="InterPro" id="IPR006171">
    <property type="entry name" value="TOPRIM_dom"/>
</dbReference>
<keyword evidence="9" id="KW-0460">Magnesium</keyword>
<evidence type="ECO:0000256" key="8">
    <source>
        <dbReference type="ARBA" id="ARBA00022840"/>
    </source>
</evidence>
<feature type="compositionally biased region" description="Polar residues" evidence="16">
    <location>
        <begin position="48"/>
        <end position="64"/>
    </location>
</feature>
<comment type="similarity">
    <text evidence="5 14">Belongs to the type II topoisomerase family.</text>
</comment>
<comment type="catalytic activity">
    <reaction evidence="1 13 14">
        <text>ATP-dependent breakage, passage and rejoining of double-stranded DNA.</text>
        <dbReference type="EC" id="5.6.2.2"/>
    </reaction>
</comment>
<dbReference type="GO" id="GO:0000712">
    <property type="term" value="P:resolution of meiotic recombination intermediates"/>
    <property type="evidence" value="ECO:0007669"/>
    <property type="project" value="TreeGrafter"/>
</dbReference>
<evidence type="ECO:0000256" key="16">
    <source>
        <dbReference type="SAM" id="MobiDB-lite"/>
    </source>
</evidence>
<feature type="region of interest" description="Disordered" evidence="16">
    <location>
        <begin position="1154"/>
        <end position="1177"/>
    </location>
</feature>
<feature type="compositionally biased region" description="Acidic residues" evidence="16">
    <location>
        <begin position="1454"/>
        <end position="1472"/>
    </location>
</feature>
<evidence type="ECO:0000259" key="18">
    <source>
        <dbReference type="PROSITE" id="PS52040"/>
    </source>
</evidence>
<dbReference type="FunFam" id="3.30.1490.30:FF:000001">
    <property type="entry name" value="DNA topoisomerase 2"/>
    <property type="match status" value="1"/>
</dbReference>
<dbReference type="InterPro" id="IPR013757">
    <property type="entry name" value="Topo_IIA_A_a_sf"/>
</dbReference>
<reference evidence="19" key="1">
    <citation type="submission" date="2021-01" db="EMBL/GenBank/DDBJ databases">
        <authorList>
            <person name="Corre E."/>
            <person name="Pelletier E."/>
            <person name="Niang G."/>
            <person name="Scheremetjew M."/>
            <person name="Finn R."/>
            <person name="Kale V."/>
            <person name="Holt S."/>
            <person name="Cochrane G."/>
            <person name="Meng A."/>
            <person name="Brown T."/>
            <person name="Cohen L."/>
        </authorList>
    </citation>
    <scope>NUCLEOTIDE SEQUENCE</scope>
    <source>
        <strain evidence="19">10249 10 AB</strain>
    </source>
</reference>
<organism evidence="19">
    <name type="scientific">Pseudo-nitzschia australis</name>
    <dbReference type="NCBI Taxonomy" id="44445"/>
    <lineage>
        <taxon>Eukaryota</taxon>
        <taxon>Sar</taxon>
        <taxon>Stramenopiles</taxon>
        <taxon>Ochrophyta</taxon>
        <taxon>Bacillariophyta</taxon>
        <taxon>Bacillariophyceae</taxon>
        <taxon>Bacillariophycidae</taxon>
        <taxon>Bacillariales</taxon>
        <taxon>Bacillariaceae</taxon>
        <taxon>Pseudo-nitzschia</taxon>
    </lineage>
</organism>
<evidence type="ECO:0000256" key="1">
    <source>
        <dbReference type="ARBA" id="ARBA00000185"/>
    </source>
</evidence>
<evidence type="ECO:0000313" key="19">
    <source>
        <dbReference type="EMBL" id="CAE0726097.1"/>
    </source>
</evidence>
<dbReference type="GO" id="GO:0005634">
    <property type="term" value="C:nucleus"/>
    <property type="evidence" value="ECO:0007669"/>
    <property type="project" value="TreeGrafter"/>
</dbReference>
<dbReference type="Gene3D" id="3.30.1360.40">
    <property type="match status" value="1"/>
</dbReference>
<dbReference type="InterPro" id="IPR013758">
    <property type="entry name" value="Topo_IIA_A/C_ab"/>
</dbReference>
<evidence type="ECO:0000256" key="3">
    <source>
        <dbReference type="ARBA" id="ARBA00001946"/>
    </source>
</evidence>
<dbReference type="Gene3D" id="3.30.1490.30">
    <property type="match status" value="1"/>
</dbReference>
<dbReference type="PANTHER" id="PTHR10169:SF38">
    <property type="entry name" value="DNA TOPOISOMERASE 2"/>
    <property type="match status" value="1"/>
</dbReference>
<dbReference type="FunFam" id="3.30.1360.40:FF:000003">
    <property type="entry name" value="DNA topoisomerase 2"/>
    <property type="match status" value="1"/>
</dbReference>
<dbReference type="InterPro" id="IPR050634">
    <property type="entry name" value="DNA_Topoisomerase_II"/>
</dbReference>
<dbReference type="GO" id="GO:0005524">
    <property type="term" value="F:ATP binding"/>
    <property type="evidence" value="ECO:0007669"/>
    <property type="project" value="UniProtKB-UniRule"/>
</dbReference>
<evidence type="ECO:0000259" key="17">
    <source>
        <dbReference type="PROSITE" id="PS50880"/>
    </source>
</evidence>
<dbReference type="SMART" id="SM00434">
    <property type="entry name" value="TOP4c"/>
    <property type="match status" value="1"/>
</dbReference>
<feature type="compositionally biased region" description="Basic residues" evidence="16">
    <location>
        <begin position="1257"/>
        <end position="1278"/>
    </location>
</feature>
<sequence>MTSIEYEVDYEDEEDDESFMMDDDENMAPAKKTTSKSKAASKKKPILSTRNENAENIPTETSAKGTKKTKTVEERYQKKTQLEHILLRPDTYIGSDKPTEDKAFVYDDEQAAIVEKTITYTPGLYKIFDEIVVNAADNKQRDQNMDKLDVTIDAETNTISVKNNGQGIPVELHQDENCYVPTLIFGHLLTGSNFDDNEQKTTGGRNGYGAKLANIFSTKFIVECLDSAQGLKFVQTFTENMGNAGEPVVKKCTAAEKKKGDYTKITFSPDLARFGMTSLTKDTVGLLSKRVYDIAGSMANSEGKKLVVSLNGKKLPIKSFQDYIKIYKNVNAPCAFEKVDEFWEVGVSLSSQDGAFMQISFVNSICTYKGGSHVNYVADKVSKSLVSAIEKKNKGGTKITNAQIKNHLCVFVNCLVNNPTFSSQTKEFLTNRKADFNNNCKLSDKFLKQVAKSDIVENILAFAKFKQNRELKKNNGKKKIKLTGIDKLDDANKAGSRDSRKCTLILTEGDSAKSLAMSGLSVIGRDFYGVYPLKGKPLNVRDATHAAVVKNEEIKNVVDILGLKYGTVYTEDNIKDLRYGHLMIMADQDHDGSHIKGLIINFIHNFWPSLLDIDGFLQQFITPIVKVTKGKKSETFFTLPQYENWREETGNDGKGWKIKYYKGLGTSTAADAKEYFSNLDLHEIEFEKLSLDVKEEEKEEIDDLDFDGEQPVPDVAKSYGAGLIDMVFNKKRSDDRKDWLQNLEKNTFLDYSTAQGQGLKYSEFINQEYILFSKADCERSIPHIMDGFKPSQRKVLFSCFKRKLKDEIKVAQLSGYIGENSAYHHGEASLHTTIINMAQSFVGSNNINLLTPSGQFGTRRMGGKDAASPRYIFTMLEKITRTIFHPDDDGLLEYLSDDGLSIEPKHYMPVIPMVLVNGSDGIGTGWMSKIPNYNPRQIINNIRKMINNEPLEVMHPYYGGFKGEFKQENGGKYSCKGIIERTDDTTLDISELPIGTWTQNCKIFLEKMLVSDGKSPEPDIKDFVENHTDTTVSFTITASREKIDAWEKLPKGGLYAKFKLLGSTTINNMNLFDTDQKIVRHPRPEGILEAFFEKRVEFYIKRKELLVKNLRKEQNMLSNKARFVEEVCNGDLVVNNRKKVELLKELQSRGYDLFDKSNTNDDDSDDENEEPSSTSDLSKGYEYLLGMKLWNLTYEKVEELRKQLAERTAELEELEATEPSDIWLKDLDAIEVALDERDRKMQEAEEDEIKAQEKTAKRQAVKSKKKAAPKKRVAKKKKGEWNSEDEASDEDMDFVPEVKAVKKRTAGARARKPAAKKAPPKATKATIEEPAKTVSIDESDEDMELGLFDRLKLSKSSSIDSSESSLVGTKRPSPKNASNKAATSKRAKATRKAAPKKPPAKSRKQRMADSSSDEEDFISDGGSDSEMEVEIVAAPAPRTRRAARAKSKPVVYVAEDDDDDSFMADSDGDSDF</sequence>
<comment type="subcellular location">
    <subcellularLocation>
        <location evidence="4">Plastid</location>
        <location evidence="4">Chloroplast</location>
    </subcellularLocation>
</comment>
<dbReference type="InterPro" id="IPR013760">
    <property type="entry name" value="Topo_IIA-like_dom_sf"/>
</dbReference>
<feature type="compositionally biased region" description="Basic and acidic residues" evidence="16">
    <location>
        <begin position="1243"/>
        <end position="1256"/>
    </location>
</feature>
<feature type="domain" description="Topo IIA-type catalytic" evidence="18">
    <location>
        <begin position="781"/>
        <end position="1227"/>
    </location>
</feature>
<dbReference type="InterPro" id="IPR031660">
    <property type="entry name" value="TOPRIM_C"/>
</dbReference>
<dbReference type="GO" id="GO:0046872">
    <property type="term" value="F:metal ion binding"/>
    <property type="evidence" value="ECO:0007669"/>
    <property type="project" value="UniProtKB-KW"/>
</dbReference>
<evidence type="ECO:0000256" key="13">
    <source>
        <dbReference type="PROSITE-ProRule" id="PRU01384"/>
    </source>
</evidence>
<dbReference type="CDD" id="cd03481">
    <property type="entry name" value="TopoIIA_Trans_ScTopoIIA"/>
    <property type="match status" value="1"/>
</dbReference>
<feature type="compositionally biased region" description="Acidic residues" evidence="16">
    <location>
        <begin position="1411"/>
        <end position="1429"/>
    </location>
</feature>
<dbReference type="InterPro" id="IPR013506">
    <property type="entry name" value="Topo_IIA_bsu_dom2"/>
</dbReference>
<protein>
    <recommendedName>
        <fullName evidence="14">DNA topoisomerase 2</fullName>
        <ecNumber evidence="14">5.6.2.2</ecNumber>
    </recommendedName>
</protein>
<dbReference type="SUPFAM" id="SSF54211">
    <property type="entry name" value="Ribosomal protein S5 domain 2-like"/>
    <property type="match status" value="1"/>
</dbReference>
<dbReference type="SUPFAM" id="SSF55874">
    <property type="entry name" value="ATPase domain of HSP90 chaperone/DNA topoisomerase II/histidine kinase"/>
    <property type="match status" value="1"/>
</dbReference>
<feature type="compositionally biased region" description="Basic residues" evidence="16">
    <location>
        <begin position="1438"/>
        <end position="1447"/>
    </location>
</feature>
<feature type="compositionally biased region" description="Acidic residues" evidence="16">
    <location>
        <begin position="1"/>
        <end position="26"/>
    </location>
</feature>
<accession>A0A7S4ATD8</accession>
<dbReference type="FunFam" id="3.30.565.10:FF:000004">
    <property type="entry name" value="DNA topoisomerase 2"/>
    <property type="match status" value="1"/>
</dbReference>
<keyword evidence="6" id="KW-0479">Metal-binding</keyword>
<evidence type="ECO:0000256" key="2">
    <source>
        <dbReference type="ARBA" id="ARBA00001913"/>
    </source>
</evidence>
<dbReference type="Gene3D" id="3.30.565.10">
    <property type="entry name" value="Histidine kinase-like ATPase, C-terminal domain"/>
    <property type="match status" value="1"/>
</dbReference>
<dbReference type="InterPro" id="IPR001154">
    <property type="entry name" value="TopoII_euk"/>
</dbReference>
<comment type="cofactor">
    <cofactor evidence="3">
        <name>Mg(2+)</name>
        <dbReference type="ChEBI" id="CHEBI:18420"/>
    </cofactor>
</comment>
<evidence type="ECO:0000256" key="4">
    <source>
        <dbReference type="ARBA" id="ARBA00004229"/>
    </source>
</evidence>
<dbReference type="CDD" id="cd16930">
    <property type="entry name" value="HATPase_TopII-like"/>
    <property type="match status" value="1"/>
</dbReference>
<feature type="domain" description="Toprim" evidence="17">
    <location>
        <begin position="502"/>
        <end position="618"/>
    </location>
</feature>
<feature type="active site" description="O-(5'-phospho-DNA)-tyrosine intermediate" evidence="13">
    <location>
        <position position="871"/>
    </location>
</feature>
<dbReference type="GO" id="GO:0000819">
    <property type="term" value="P:sister chromatid segregation"/>
    <property type="evidence" value="ECO:0007669"/>
    <property type="project" value="TreeGrafter"/>
</dbReference>
<dbReference type="CDD" id="cd03365">
    <property type="entry name" value="TOPRIM_TopoIIA"/>
    <property type="match status" value="1"/>
</dbReference>
<dbReference type="InterPro" id="IPR034157">
    <property type="entry name" value="TOPRIM_TopoII"/>
</dbReference>
<keyword evidence="10 13" id="KW-0799">Topoisomerase</keyword>
<evidence type="ECO:0000256" key="11">
    <source>
        <dbReference type="ARBA" id="ARBA00023125"/>
    </source>
</evidence>
<feature type="compositionally biased region" description="Basic residues" evidence="16">
    <location>
        <begin position="1383"/>
        <end position="1405"/>
    </location>
</feature>
<dbReference type="InterPro" id="IPR020568">
    <property type="entry name" value="Ribosomal_Su5_D2-typ_SF"/>
</dbReference>
<dbReference type="FunFam" id="3.40.50.670:FF:000001">
    <property type="entry name" value="DNA topoisomerase 2"/>
    <property type="match status" value="1"/>
</dbReference>
<feature type="compositionally biased region" description="Low complexity" evidence="16">
    <location>
        <begin position="1354"/>
        <end position="1365"/>
    </location>
</feature>
<dbReference type="GO" id="GO:0006265">
    <property type="term" value="P:DNA topological change"/>
    <property type="evidence" value="ECO:0007669"/>
    <property type="project" value="UniProtKB-UniRule"/>
</dbReference>
<dbReference type="Gene3D" id="1.10.268.10">
    <property type="entry name" value="Topoisomerase, domain 3"/>
    <property type="match status" value="1"/>
</dbReference>
<dbReference type="FunFam" id="3.30.230.10:FF:000008">
    <property type="entry name" value="DNA topoisomerase 2"/>
    <property type="match status" value="1"/>
</dbReference>
<dbReference type="FunFam" id="3.90.199.10:FF:000002">
    <property type="entry name" value="DNA topoisomerase 2"/>
    <property type="match status" value="1"/>
</dbReference>
<dbReference type="Pfam" id="PF02518">
    <property type="entry name" value="HATPase_c"/>
    <property type="match status" value="1"/>
</dbReference>
<dbReference type="InterPro" id="IPR036890">
    <property type="entry name" value="HATPase_C_sf"/>
</dbReference>
<dbReference type="InterPro" id="IPR018522">
    <property type="entry name" value="TopoIIA_CS"/>
</dbReference>
<evidence type="ECO:0000256" key="9">
    <source>
        <dbReference type="ARBA" id="ARBA00022842"/>
    </source>
</evidence>
<dbReference type="PANTHER" id="PTHR10169">
    <property type="entry name" value="DNA TOPOISOMERASE/GYRASE"/>
    <property type="match status" value="1"/>
</dbReference>
<evidence type="ECO:0000256" key="10">
    <source>
        <dbReference type="ARBA" id="ARBA00023029"/>
    </source>
</evidence>
<dbReference type="EC" id="5.6.2.2" evidence="14"/>
<feature type="compositionally biased region" description="Basic residues" evidence="16">
    <location>
        <begin position="1301"/>
        <end position="1319"/>
    </location>
</feature>
<dbReference type="InterPro" id="IPR013759">
    <property type="entry name" value="Topo_IIA_B_C"/>
</dbReference>
<comment type="function">
    <text evidence="14">Control of topological states of DNA by transient breakage and subsequent rejoining of DNA strands. Topoisomerase II makes double-strand breaks.</text>
</comment>
<dbReference type="InterPro" id="IPR002205">
    <property type="entry name" value="Topo_IIA_dom_A"/>
</dbReference>
<dbReference type="Pfam" id="PF00204">
    <property type="entry name" value="DNA_gyraseB"/>
    <property type="match status" value="1"/>
</dbReference>
<evidence type="ECO:0000256" key="5">
    <source>
        <dbReference type="ARBA" id="ARBA00011080"/>
    </source>
</evidence>
<dbReference type="Pfam" id="PF00521">
    <property type="entry name" value="DNA_topoisoIV"/>
    <property type="match status" value="1"/>
</dbReference>
<comment type="subunit">
    <text evidence="14">Homodimer.</text>
</comment>
<feature type="compositionally biased region" description="Acidic residues" evidence="16">
    <location>
        <begin position="1160"/>
        <end position="1170"/>
    </location>
</feature>
<dbReference type="PROSITE" id="PS52040">
    <property type="entry name" value="TOPO_IIA"/>
    <property type="match status" value="1"/>
</dbReference>
<evidence type="ECO:0000256" key="14">
    <source>
        <dbReference type="RuleBase" id="RU362094"/>
    </source>
</evidence>
<dbReference type="SMART" id="SM00433">
    <property type="entry name" value="TOP2c"/>
    <property type="match status" value="1"/>
</dbReference>
<evidence type="ECO:0000256" key="15">
    <source>
        <dbReference type="SAM" id="Coils"/>
    </source>
</evidence>
<keyword evidence="12 13" id="KW-0413">Isomerase</keyword>
<dbReference type="GO" id="GO:0003677">
    <property type="term" value="F:DNA binding"/>
    <property type="evidence" value="ECO:0007669"/>
    <property type="project" value="UniProtKB-UniRule"/>
</dbReference>
<dbReference type="Pfam" id="PF01751">
    <property type="entry name" value="Toprim"/>
    <property type="match status" value="1"/>
</dbReference>
<dbReference type="Pfam" id="PF16898">
    <property type="entry name" value="TOPRIM_C"/>
    <property type="match status" value="2"/>
</dbReference>
<dbReference type="GO" id="GO:0009507">
    <property type="term" value="C:chloroplast"/>
    <property type="evidence" value="ECO:0007669"/>
    <property type="project" value="UniProtKB-SubCell"/>
</dbReference>
<dbReference type="InterPro" id="IPR003594">
    <property type="entry name" value="HATPase_dom"/>
</dbReference>
<feature type="region of interest" description="Disordered" evidence="16">
    <location>
        <begin position="1"/>
        <end position="72"/>
    </location>
</feature>
<comment type="cofactor">
    <cofactor evidence="2">
        <name>Ca(2+)</name>
        <dbReference type="ChEBI" id="CHEBI:29108"/>
    </cofactor>
</comment>
<name>A0A7S4ATD8_9STRA</name>